<sequence length="232" mass="25847">MDTGLNDEEFTFEWIETSNPSIILSTQSIFEPIQGGSYSVIVINNLTGCINSATATVLESSPPNISATVISEAFADNHIVEVTTTGEGSALFEFSIDNGPWVSNEPNTNTYTFSHISFGEHVIQARDINGCGVASEIVLIMDYPLIFTPNNDGYNDTWQIFGIENQYDAIIYIFDQYGKLLKQLSPTGPGWDGTYNGEFLPESDYWFVVKYRELGESASTQKQFRAHFSLKR</sequence>
<dbReference type="EMBL" id="VSFC01000019">
    <property type="protein sequence ID" value="TYA58307.1"/>
    <property type="molecule type" value="Genomic_DNA"/>
</dbReference>
<dbReference type="InterPro" id="IPR026341">
    <property type="entry name" value="T9SS_type_B"/>
</dbReference>
<evidence type="ECO:0000313" key="1">
    <source>
        <dbReference type="EMBL" id="TYA58307.1"/>
    </source>
</evidence>
<reference evidence="1 2" key="1">
    <citation type="submission" date="2019-08" db="EMBL/GenBank/DDBJ databases">
        <title>Formosa sediminis sp. nov., isolated from marine sediment.</title>
        <authorList>
            <person name="Cao W.R."/>
        </authorList>
    </citation>
    <scope>NUCLEOTIDE SEQUENCE [LARGE SCALE GENOMIC DNA]</scope>
    <source>
        <strain evidence="1 2">1494</strain>
    </source>
</reference>
<name>A0A5D0GKL2_9FLAO</name>
<gene>
    <name evidence="1" type="ORF">FVF61_03130</name>
</gene>
<proteinExistence type="predicted"/>
<keyword evidence="2" id="KW-1185">Reference proteome</keyword>
<dbReference type="OrthoDB" id="9765926at2"/>
<comment type="caution">
    <text evidence="1">The sequence shown here is derived from an EMBL/GenBank/DDBJ whole genome shotgun (WGS) entry which is preliminary data.</text>
</comment>
<evidence type="ECO:0000313" key="2">
    <source>
        <dbReference type="Proteomes" id="UP000324550"/>
    </source>
</evidence>
<dbReference type="AlphaFoldDB" id="A0A5D0GKL2"/>
<organism evidence="1 2">
    <name type="scientific">Formosa maritima</name>
    <dbReference type="NCBI Taxonomy" id="2592046"/>
    <lineage>
        <taxon>Bacteria</taxon>
        <taxon>Pseudomonadati</taxon>
        <taxon>Bacteroidota</taxon>
        <taxon>Flavobacteriia</taxon>
        <taxon>Flavobacteriales</taxon>
        <taxon>Flavobacteriaceae</taxon>
        <taxon>Formosa</taxon>
    </lineage>
</organism>
<dbReference type="Proteomes" id="UP000324550">
    <property type="component" value="Unassembled WGS sequence"/>
</dbReference>
<dbReference type="Pfam" id="PF13585">
    <property type="entry name" value="CHU_C"/>
    <property type="match status" value="1"/>
</dbReference>
<protein>
    <submittedName>
        <fullName evidence="1">T9SS type B sorting domain-containing protein</fullName>
    </submittedName>
</protein>
<accession>A0A5D0GKL2</accession>
<dbReference type="NCBIfam" id="TIGR04131">
    <property type="entry name" value="Bac_Flav_CTERM"/>
    <property type="match status" value="1"/>
</dbReference>